<evidence type="ECO:0000313" key="1">
    <source>
        <dbReference type="EMBL" id="KAJ8883245.1"/>
    </source>
</evidence>
<dbReference type="Gene3D" id="3.30.420.10">
    <property type="entry name" value="Ribonuclease H-like superfamily/Ribonuclease H"/>
    <property type="match status" value="1"/>
</dbReference>
<dbReference type="PANTHER" id="PTHR47331">
    <property type="entry name" value="PHD-TYPE DOMAIN-CONTAINING PROTEIN"/>
    <property type="match status" value="1"/>
</dbReference>
<dbReference type="InterPro" id="IPR012337">
    <property type="entry name" value="RNaseH-like_sf"/>
</dbReference>
<dbReference type="Proteomes" id="UP001159363">
    <property type="component" value="Chromosome 4"/>
</dbReference>
<dbReference type="InterPro" id="IPR036397">
    <property type="entry name" value="RNaseH_sf"/>
</dbReference>
<comment type="caution">
    <text evidence="1">The sequence shown here is derived from an EMBL/GenBank/DDBJ whole genome shotgun (WGS) entry which is preliminary data.</text>
</comment>
<dbReference type="EMBL" id="JARBHB010000005">
    <property type="protein sequence ID" value="KAJ8883245.1"/>
    <property type="molecule type" value="Genomic_DNA"/>
</dbReference>
<name>A0ABQ9HFZ0_9NEOP</name>
<protein>
    <recommendedName>
        <fullName evidence="3">Integrase catalytic domain-containing protein</fullName>
    </recommendedName>
</protein>
<evidence type="ECO:0000313" key="2">
    <source>
        <dbReference type="Proteomes" id="UP001159363"/>
    </source>
</evidence>
<dbReference type="SUPFAM" id="SSF53098">
    <property type="entry name" value="Ribonuclease H-like"/>
    <property type="match status" value="1"/>
</dbReference>
<accession>A0ABQ9HFZ0</accession>
<organism evidence="1 2">
    <name type="scientific">Dryococelus australis</name>
    <dbReference type="NCBI Taxonomy" id="614101"/>
    <lineage>
        <taxon>Eukaryota</taxon>
        <taxon>Metazoa</taxon>
        <taxon>Ecdysozoa</taxon>
        <taxon>Arthropoda</taxon>
        <taxon>Hexapoda</taxon>
        <taxon>Insecta</taxon>
        <taxon>Pterygota</taxon>
        <taxon>Neoptera</taxon>
        <taxon>Polyneoptera</taxon>
        <taxon>Phasmatodea</taxon>
        <taxon>Verophasmatodea</taxon>
        <taxon>Anareolatae</taxon>
        <taxon>Phasmatidae</taxon>
        <taxon>Eurycanthinae</taxon>
        <taxon>Dryococelus</taxon>
    </lineage>
</organism>
<sequence length="1310" mass="146562">MIAAAARQRSVLNENWRAIGRWLRICYKWRADTIIPSSVHAADAGCIDVCVCLKNALVIDLVLSARPRGRGTFQMVRANGELSLPGKVAENYRRWRRQCELYTARPIRSACKHTISAAKKVALLLIAIRKKPSKFKTLDEGLKPDPDKLRAVVDMKVPANERELHILLGMITYVSEAQVALLSLHLAESRLKHAHDLTQVFMSEPGKRNLFVATTRDLPKVRENFDVDFIIVQLLADKLPDLDVAEHAGHMVEFEEKYFFIMEIVDALADEYKCQVQGTVRTKTHSSRIALPNITLPNFDGDPRQWPNFSDLFATLVLHNSDVPPIAWKLLVDRYKNKRLLTNAHVEAVLQAPSASFKGPSLHRLLSVITGNVSALKALDVPVDKWDLVLLLLICKCLGAQLQTQWELTLGRELPTLTEFISFLDKHCHGQETVNAAATKTFGAHSAMPKPTPAVPLWRQPRNQSSNQSSKCWSTTLSAVTPLLSTPSSVVLLSTVQVHILDAAGTTFVARALLDTANQASFIYEHCSQRLGLARKKMHLPIQGLSNAAVNVAKSFVSIVVTPCGSPDMQFSLDVFVLPHITSMLPSVQSSSEVCCSVAHLKLSDPDFDVPRPVDLLIGADIVPRFLTEGKINGSPMALDSIFGDTFLGKVEAGPPAVPSTSFYISLLTLSPLEDVVRWFLETEEFPPVKHKSVEEIRCEDLFVDTHRRYNTGWYVVCLPFHSSMPELGASRQAVNRLLRLERHFKGDPLLKQLYSDFRDSTLQIGIWTRDLMEEYRLKIVMYGVSSAPYLALRIFQQLAEDEKERFLLASNVLKSDVYVDDVVTALILSHHTFSRWQVKSCSSEGSVHPIVGALWGFIVSSPITSRGRVVHPCHHLVIYQCLDILADCSFLGEFVPSPTENFCRQQVGVIQKRYCFCAEGSSLSPSIRKLVPFEDETGLLRVGSKLQHSDIPFDHKHPVLLPKTHMLTDLVIGHYHERNQHPGIRTLQGILREIFWILSDNYAITLRLHYCVRCWRAKPPSCTSLMDNLPTMRVQQVKSFAKVGVDYAGPILISASKTRKSSVLKVYLCIFVCCATKTVHVEVSSDLSTDVFLAAYKRFVSRRGRSSEIYSDCGTNFVEAVLNSRPLCPVSSDPNDFVALAPGHFLTLEPLVAEPEPNHESVSLNRLQHWQLIETTEYLLCSGVLHVSKSFVQDEMVLLESLQCALLMNYSGVQLLNCALYLNSAKFIEILDISRWARVTTETLHVMHVGAMRRWSGVLLSSVLVCLETRASTLKEGRTIESVCRPVVIHLQCSSTRSLSFCVCRHASP</sequence>
<reference evidence="1 2" key="1">
    <citation type="submission" date="2023-02" db="EMBL/GenBank/DDBJ databases">
        <title>LHISI_Scaffold_Assembly.</title>
        <authorList>
            <person name="Stuart O.P."/>
            <person name="Cleave R."/>
            <person name="Magrath M.J.L."/>
            <person name="Mikheyev A.S."/>
        </authorList>
    </citation>
    <scope>NUCLEOTIDE SEQUENCE [LARGE SCALE GENOMIC DNA]</scope>
    <source>
        <strain evidence="1">Daus_M_001</strain>
        <tissue evidence="1">Leg muscle</tissue>
    </source>
</reference>
<evidence type="ECO:0008006" key="3">
    <source>
        <dbReference type="Google" id="ProtNLM"/>
    </source>
</evidence>
<gene>
    <name evidence="1" type="ORF">PR048_015086</name>
</gene>
<proteinExistence type="predicted"/>
<keyword evidence="2" id="KW-1185">Reference proteome</keyword>